<keyword evidence="2" id="KW-0169">Cobalamin biosynthesis</keyword>
<dbReference type="InterPro" id="IPR035996">
    <property type="entry name" value="4pyrrol_Methylase_sf"/>
</dbReference>
<dbReference type="InterPro" id="IPR012818">
    <property type="entry name" value="CbiE"/>
</dbReference>
<dbReference type="AlphaFoldDB" id="A0AAE3HHZ0"/>
<dbReference type="EMBL" id="JANUCT010000004">
    <property type="protein sequence ID" value="MCS3902685.1"/>
    <property type="molecule type" value="Genomic_DNA"/>
</dbReference>
<feature type="domain" description="Tetrapyrrole methylase" evidence="6">
    <location>
        <begin position="1"/>
        <end position="197"/>
    </location>
</feature>
<keyword evidence="4 7" id="KW-0808">Transferase</keyword>
<dbReference type="PANTHER" id="PTHR43182:SF1">
    <property type="entry name" value="COBALT-PRECORRIN-7 C(5)-METHYLTRANSFERASE"/>
    <property type="match status" value="1"/>
</dbReference>
<evidence type="ECO:0000313" key="7">
    <source>
        <dbReference type="EMBL" id="MCS3902685.1"/>
    </source>
</evidence>
<dbReference type="PANTHER" id="PTHR43182">
    <property type="entry name" value="COBALT-PRECORRIN-6B C(15)-METHYLTRANSFERASE (DECARBOXYLATING)"/>
    <property type="match status" value="1"/>
</dbReference>
<evidence type="ECO:0000259" key="6">
    <source>
        <dbReference type="Pfam" id="PF00590"/>
    </source>
</evidence>
<dbReference type="CDD" id="cd11644">
    <property type="entry name" value="Precorrin-6Y-MT"/>
    <property type="match status" value="1"/>
</dbReference>
<dbReference type="EC" id="2.1.1.289" evidence="7"/>
<reference evidence="7" key="1">
    <citation type="submission" date="2022-08" db="EMBL/GenBank/DDBJ databases">
        <title>Genomic Encyclopedia of Type Strains, Phase III (KMG-III): the genomes of soil and plant-associated and newly described type strains.</title>
        <authorList>
            <person name="Whitman W."/>
        </authorList>
    </citation>
    <scope>NUCLEOTIDE SEQUENCE</scope>
    <source>
        <strain evidence="7">HMT 1</strain>
    </source>
</reference>
<evidence type="ECO:0000256" key="4">
    <source>
        <dbReference type="ARBA" id="ARBA00022679"/>
    </source>
</evidence>
<comment type="pathway">
    <text evidence="1">Cofactor biosynthesis; adenosylcobalamin biosynthesis.</text>
</comment>
<dbReference type="Proteomes" id="UP001204445">
    <property type="component" value="Unassembled WGS sequence"/>
</dbReference>
<proteinExistence type="predicted"/>
<keyword evidence="3 7" id="KW-0489">Methyltransferase</keyword>
<dbReference type="GO" id="GO:0009236">
    <property type="term" value="P:cobalamin biosynthetic process"/>
    <property type="evidence" value="ECO:0007669"/>
    <property type="project" value="UniProtKB-KW"/>
</dbReference>
<sequence>MITAIGIGPGDPAYMTRQGEALLAQAEVVTGFDTILQLADTLIPAAAERVALTYRNQEDKLAEVAAQHAAGRRCAALFMGDIGFSGFQLLERLERACGERVDYVPGISAAQMVAAAGRVCFDETAFVTFHRRGDLAPFKQRLVSTLQEGWNAIVIPHPWDFMPHAIAGYLVDQGVSGDQSLEVWEDLTRADQKWQGQLADCPTDFSDMSIMLIRTATPIASAV</sequence>
<keyword evidence="5" id="KW-0949">S-adenosyl-L-methionine</keyword>
<dbReference type="GO" id="GO:0032259">
    <property type="term" value="P:methylation"/>
    <property type="evidence" value="ECO:0007669"/>
    <property type="project" value="UniProtKB-KW"/>
</dbReference>
<name>A0AAE3HHZ0_9GAMM</name>
<evidence type="ECO:0000256" key="5">
    <source>
        <dbReference type="ARBA" id="ARBA00022691"/>
    </source>
</evidence>
<evidence type="ECO:0000256" key="3">
    <source>
        <dbReference type="ARBA" id="ARBA00022603"/>
    </source>
</evidence>
<dbReference type="InterPro" id="IPR000878">
    <property type="entry name" value="4pyrrol_Mease"/>
</dbReference>
<dbReference type="InterPro" id="IPR050714">
    <property type="entry name" value="Cobalamin_biosynth_MTase"/>
</dbReference>
<dbReference type="Gene3D" id="3.40.1010.10">
    <property type="entry name" value="Cobalt-precorrin-4 Transmethylase, Domain 1"/>
    <property type="match status" value="1"/>
</dbReference>
<dbReference type="RefSeq" id="WP_259054244.1">
    <property type="nucleotide sequence ID" value="NZ_JANUCT010000004.1"/>
</dbReference>
<accession>A0AAE3HHZ0</accession>
<evidence type="ECO:0000313" key="8">
    <source>
        <dbReference type="Proteomes" id="UP001204445"/>
    </source>
</evidence>
<comment type="caution">
    <text evidence="7">The sequence shown here is derived from an EMBL/GenBank/DDBJ whole genome shotgun (WGS) entry which is preliminary data.</text>
</comment>
<gene>
    <name evidence="7" type="ORF">J2T55_000689</name>
</gene>
<evidence type="ECO:0000256" key="2">
    <source>
        <dbReference type="ARBA" id="ARBA00022573"/>
    </source>
</evidence>
<protein>
    <submittedName>
        <fullName evidence="7">Cobalt-precorrin-7 (C5)-methyltransferase</fullName>
        <ecNumber evidence="7">2.1.1.289</ecNumber>
    </submittedName>
</protein>
<dbReference type="SUPFAM" id="SSF53790">
    <property type="entry name" value="Tetrapyrrole methylase"/>
    <property type="match status" value="1"/>
</dbReference>
<dbReference type="GO" id="GO:0008276">
    <property type="term" value="F:protein methyltransferase activity"/>
    <property type="evidence" value="ECO:0007669"/>
    <property type="project" value="InterPro"/>
</dbReference>
<evidence type="ECO:0000256" key="1">
    <source>
        <dbReference type="ARBA" id="ARBA00004953"/>
    </source>
</evidence>
<dbReference type="Pfam" id="PF00590">
    <property type="entry name" value="TP_methylase"/>
    <property type="match status" value="1"/>
</dbReference>
<keyword evidence="8" id="KW-1185">Reference proteome</keyword>
<dbReference type="InterPro" id="IPR014777">
    <property type="entry name" value="4pyrrole_Mease_sub1"/>
</dbReference>
<organism evidence="7 8">
    <name type="scientific">Methylohalomonas lacus</name>
    <dbReference type="NCBI Taxonomy" id="398773"/>
    <lineage>
        <taxon>Bacteria</taxon>
        <taxon>Pseudomonadati</taxon>
        <taxon>Pseudomonadota</taxon>
        <taxon>Gammaproteobacteria</taxon>
        <taxon>Methylohalomonadales</taxon>
        <taxon>Methylohalomonadaceae</taxon>
        <taxon>Methylohalomonas</taxon>
    </lineage>
</organism>